<dbReference type="Pfam" id="PF02653">
    <property type="entry name" value="BPD_transp_2"/>
    <property type="match status" value="1"/>
</dbReference>
<keyword evidence="11" id="KW-1185">Reference proteome</keyword>
<comment type="subcellular location">
    <subcellularLocation>
        <location evidence="1">Cell membrane</location>
        <topology evidence="1">Multi-pass membrane protein</topology>
    </subcellularLocation>
</comment>
<dbReference type="PANTHER" id="PTHR32196:SF21">
    <property type="entry name" value="ABC TRANSPORTER PERMEASE PROTEIN YPHD-RELATED"/>
    <property type="match status" value="1"/>
</dbReference>
<feature type="transmembrane region" description="Helical" evidence="9">
    <location>
        <begin position="190"/>
        <end position="212"/>
    </location>
</feature>
<protein>
    <submittedName>
        <fullName evidence="10">ABC transporter permease</fullName>
    </submittedName>
</protein>
<feature type="transmembrane region" description="Helical" evidence="9">
    <location>
        <begin position="151"/>
        <end position="170"/>
    </location>
</feature>
<evidence type="ECO:0000256" key="9">
    <source>
        <dbReference type="SAM" id="Phobius"/>
    </source>
</evidence>
<gene>
    <name evidence="10" type="ORF">ACFPIH_54380</name>
</gene>
<dbReference type="EMBL" id="JBHSFK010000074">
    <property type="protein sequence ID" value="MFC4508282.1"/>
    <property type="molecule type" value="Genomic_DNA"/>
</dbReference>
<keyword evidence="3" id="KW-1003">Cell membrane</keyword>
<feature type="transmembrane region" description="Helical" evidence="9">
    <location>
        <begin position="233"/>
        <end position="260"/>
    </location>
</feature>
<dbReference type="PANTHER" id="PTHR32196">
    <property type="entry name" value="ABC TRANSPORTER PERMEASE PROTEIN YPHD-RELATED-RELATED"/>
    <property type="match status" value="1"/>
</dbReference>
<evidence type="ECO:0000256" key="8">
    <source>
        <dbReference type="SAM" id="MobiDB-lite"/>
    </source>
</evidence>
<keyword evidence="2" id="KW-0813">Transport</keyword>
<evidence type="ECO:0000256" key="5">
    <source>
        <dbReference type="ARBA" id="ARBA00022692"/>
    </source>
</evidence>
<dbReference type="RefSeq" id="WP_381187291.1">
    <property type="nucleotide sequence ID" value="NZ_JBHSFK010000074.1"/>
</dbReference>
<evidence type="ECO:0000256" key="3">
    <source>
        <dbReference type="ARBA" id="ARBA00022475"/>
    </source>
</evidence>
<proteinExistence type="predicted"/>
<reference evidence="11" key="1">
    <citation type="journal article" date="2019" name="Int. J. Syst. Evol. Microbiol.">
        <title>The Global Catalogue of Microorganisms (GCM) 10K type strain sequencing project: providing services to taxonomists for standard genome sequencing and annotation.</title>
        <authorList>
            <consortium name="The Broad Institute Genomics Platform"/>
            <consortium name="The Broad Institute Genome Sequencing Center for Infectious Disease"/>
            <person name="Wu L."/>
            <person name="Ma J."/>
        </authorList>
    </citation>
    <scope>NUCLEOTIDE SEQUENCE [LARGE SCALE GENOMIC DNA]</scope>
    <source>
        <strain evidence="11">CGMCC 4.7177</strain>
    </source>
</reference>
<keyword evidence="4" id="KW-0997">Cell inner membrane</keyword>
<accession>A0ABV9B816</accession>
<sequence>MSDSKTYEISEHTHPDPVPAPEEGRLRRLGVAGLTRSGFFASSAGRILPVFLLVVAALSLTANDFLTVDNITNVLRQMVFVSIIAFAATFVIGMGGIDLSVGATTALTGLFMADLILNGVNIYLAIVAGLLLGCLIGLVNGLLIDRLGISPFICTLAAMIILRGVIMVYSQGVPLTGLGFSEFQWFGQGAVLGVPVPVVVMALVFAACWYLLYRTKYGRYVLSIGSNREAARLVGISISRIEVSVYVMTGFAAALAGLLLTSRLEAAMPEAATNYELDVIAAVVIGGTGLSGGKASLAGTAIGAALMAVVRNGLNLLNVNTFWHQVVIGSIILVAVSFDAVSARRRARAA</sequence>
<keyword evidence="7 9" id="KW-0472">Membrane</keyword>
<evidence type="ECO:0000313" key="10">
    <source>
        <dbReference type="EMBL" id="MFC4508282.1"/>
    </source>
</evidence>
<dbReference type="CDD" id="cd06579">
    <property type="entry name" value="TM_PBP1_transp_AraH_like"/>
    <property type="match status" value="1"/>
</dbReference>
<evidence type="ECO:0000313" key="11">
    <source>
        <dbReference type="Proteomes" id="UP001595839"/>
    </source>
</evidence>
<organism evidence="10 11">
    <name type="scientific">Streptomyces vulcanius</name>
    <dbReference type="NCBI Taxonomy" id="1441876"/>
    <lineage>
        <taxon>Bacteria</taxon>
        <taxon>Bacillati</taxon>
        <taxon>Actinomycetota</taxon>
        <taxon>Actinomycetes</taxon>
        <taxon>Kitasatosporales</taxon>
        <taxon>Streptomycetaceae</taxon>
        <taxon>Streptomyces</taxon>
    </lineage>
</organism>
<feature type="transmembrane region" description="Helical" evidence="9">
    <location>
        <begin position="322"/>
        <end position="341"/>
    </location>
</feature>
<feature type="compositionally biased region" description="Basic and acidic residues" evidence="8">
    <location>
        <begin position="1"/>
        <end position="15"/>
    </location>
</feature>
<feature type="transmembrane region" description="Helical" evidence="9">
    <location>
        <begin position="47"/>
        <end position="66"/>
    </location>
</feature>
<feature type="transmembrane region" description="Helical" evidence="9">
    <location>
        <begin position="78"/>
        <end position="102"/>
    </location>
</feature>
<dbReference type="InterPro" id="IPR001851">
    <property type="entry name" value="ABC_transp_permease"/>
</dbReference>
<evidence type="ECO:0000256" key="4">
    <source>
        <dbReference type="ARBA" id="ARBA00022519"/>
    </source>
</evidence>
<feature type="transmembrane region" description="Helical" evidence="9">
    <location>
        <begin position="122"/>
        <end position="144"/>
    </location>
</feature>
<dbReference type="Proteomes" id="UP001595839">
    <property type="component" value="Unassembled WGS sequence"/>
</dbReference>
<feature type="region of interest" description="Disordered" evidence="8">
    <location>
        <begin position="1"/>
        <end position="22"/>
    </location>
</feature>
<evidence type="ECO:0000256" key="6">
    <source>
        <dbReference type="ARBA" id="ARBA00022989"/>
    </source>
</evidence>
<evidence type="ECO:0000256" key="7">
    <source>
        <dbReference type="ARBA" id="ARBA00023136"/>
    </source>
</evidence>
<comment type="caution">
    <text evidence="10">The sequence shown here is derived from an EMBL/GenBank/DDBJ whole genome shotgun (WGS) entry which is preliminary data.</text>
</comment>
<keyword evidence="6 9" id="KW-1133">Transmembrane helix</keyword>
<name>A0ABV9B816_9ACTN</name>
<evidence type="ECO:0000256" key="2">
    <source>
        <dbReference type="ARBA" id="ARBA00022448"/>
    </source>
</evidence>
<keyword evidence="5 9" id="KW-0812">Transmembrane</keyword>
<evidence type="ECO:0000256" key="1">
    <source>
        <dbReference type="ARBA" id="ARBA00004651"/>
    </source>
</evidence>